<evidence type="ECO:0000313" key="3">
    <source>
        <dbReference type="Proteomes" id="UP001152747"/>
    </source>
</evidence>
<feature type="region of interest" description="Disordered" evidence="1">
    <location>
        <begin position="1"/>
        <end position="35"/>
    </location>
</feature>
<name>A0A9P1IJU9_9PELO</name>
<sequence>MSDFKLMESEDDLRPHKRKLVTRRTSTPVTPKSPEITEIAEKFDRREVKKNEIRRRLKEAEKERIEKQKAEELKQEVDSLWNQANSTKQDINNRNDRLPTPQTANPRNFSRRYNNSRYFNWTDDENPPIIEKETEPPRNRLTSPISPEYCQFCSLTGHSKSAACSHVDHFISKLNIN</sequence>
<comment type="caution">
    <text evidence="2">The sequence shown here is derived from an EMBL/GenBank/DDBJ whole genome shotgun (WGS) entry which is preliminary data.</text>
</comment>
<feature type="compositionally biased region" description="Polar residues" evidence="1">
    <location>
        <begin position="80"/>
        <end position="90"/>
    </location>
</feature>
<feature type="compositionally biased region" description="Basic and acidic residues" evidence="1">
    <location>
        <begin position="1"/>
        <end position="14"/>
    </location>
</feature>
<keyword evidence="3" id="KW-1185">Reference proteome</keyword>
<dbReference type="AlphaFoldDB" id="A0A9P1IJU9"/>
<feature type="region of interest" description="Disordered" evidence="1">
    <location>
        <begin position="63"/>
        <end position="142"/>
    </location>
</feature>
<accession>A0A9P1IJU9</accession>
<evidence type="ECO:0000256" key="1">
    <source>
        <dbReference type="SAM" id="MobiDB-lite"/>
    </source>
</evidence>
<protein>
    <submittedName>
        <fullName evidence="2">Uncharacterized protein</fullName>
    </submittedName>
</protein>
<organism evidence="2 3">
    <name type="scientific">Caenorhabditis angaria</name>
    <dbReference type="NCBI Taxonomy" id="860376"/>
    <lineage>
        <taxon>Eukaryota</taxon>
        <taxon>Metazoa</taxon>
        <taxon>Ecdysozoa</taxon>
        <taxon>Nematoda</taxon>
        <taxon>Chromadorea</taxon>
        <taxon>Rhabditida</taxon>
        <taxon>Rhabditina</taxon>
        <taxon>Rhabditomorpha</taxon>
        <taxon>Rhabditoidea</taxon>
        <taxon>Rhabditidae</taxon>
        <taxon>Peloderinae</taxon>
        <taxon>Caenorhabditis</taxon>
    </lineage>
</organism>
<dbReference type="EMBL" id="CANHGI010000003">
    <property type="protein sequence ID" value="CAI5446208.1"/>
    <property type="molecule type" value="Genomic_DNA"/>
</dbReference>
<feature type="compositionally biased region" description="Basic and acidic residues" evidence="1">
    <location>
        <begin position="63"/>
        <end position="77"/>
    </location>
</feature>
<proteinExistence type="predicted"/>
<gene>
    <name evidence="2" type="ORF">CAMP_LOCUS8845</name>
</gene>
<feature type="compositionally biased region" description="Low complexity" evidence="1">
    <location>
        <begin position="107"/>
        <end position="120"/>
    </location>
</feature>
<dbReference type="Proteomes" id="UP001152747">
    <property type="component" value="Unassembled WGS sequence"/>
</dbReference>
<reference evidence="2" key="1">
    <citation type="submission" date="2022-11" db="EMBL/GenBank/DDBJ databases">
        <authorList>
            <person name="Kikuchi T."/>
        </authorList>
    </citation>
    <scope>NUCLEOTIDE SEQUENCE</scope>
    <source>
        <strain evidence="2">PS1010</strain>
    </source>
</reference>
<evidence type="ECO:0000313" key="2">
    <source>
        <dbReference type="EMBL" id="CAI5446208.1"/>
    </source>
</evidence>